<reference evidence="7 8" key="1">
    <citation type="submission" date="2019-04" db="EMBL/GenBank/DDBJ databases">
        <title>Pedobacter sp. RP-3-22 sp. nov., isolated from Arctic soil.</title>
        <authorList>
            <person name="Dahal R.H."/>
            <person name="Kim D.-U."/>
        </authorList>
    </citation>
    <scope>NUCLEOTIDE SEQUENCE [LARGE SCALE GENOMIC DNA]</scope>
    <source>
        <strain evidence="7 8">RP-3-22</strain>
    </source>
</reference>
<feature type="transmembrane region" description="Helical" evidence="6">
    <location>
        <begin position="38"/>
        <end position="54"/>
    </location>
</feature>
<dbReference type="EMBL" id="SWBR01000002">
    <property type="protein sequence ID" value="TKC10079.1"/>
    <property type="molecule type" value="Genomic_DNA"/>
</dbReference>
<feature type="transmembrane region" description="Helical" evidence="6">
    <location>
        <begin position="89"/>
        <end position="110"/>
    </location>
</feature>
<sequence>MLKKHLEFSFAFIIIFVIQLLAESDQKTTHLVLGEFKYILKPSITISLMIFYAYQTQLRGRFAKRIFMGLLFGLVGDSLLMFVDVNSSFFMFGLIAFLLGHLMYIFAFYLDYKWNPQIEKSATRIALAVFGAFCLGFYLYLRPYLDSMKIPVMIYAFVISLMAIMAVNRKGRVSTLSFNLIFIGAILFLISDSFLAYNKFVKPFEGAGVVIMATYMLAQYLITVGSVERKLKKSIAINPRD</sequence>
<evidence type="ECO:0000256" key="2">
    <source>
        <dbReference type="ARBA" id="ARBA00007375"/>
    </source>
</evidence>
<dbReference type="AlphaFoldDB" id="A0A4U1CV79"/>
<evidence type="ECO:0000256" key="3">
    <source>
        <dbReference type="ARBA" id="ARBA00022692"/>
    </source>
</evidence>
<dbReference type="Pfam" id="PF07947">
    <property type="entry name" value="YhhN"/>
    <property type="match status" value="1"/>
</dbReference>
<accession>A0A4U1CV79</accession>
<evidence type="ECO:0000256" key="6">
    <source>
        <dbReference type="SAM" id="Phobius"/>
    </source>
</evidence>
<dbReference type="GO" id="GO:0016787">
    <property type="term" value="F:hydrolase activity"/>
    <property type="evidence" value="ECO:0007669"/>
    <property type="project" value="TreeGrafter"/>
</dbReference>
<dbReference type="PANTHER" id="PTHR31885">
    <property type="entry name" value="GH04784P"/>
    <property type="match status" value="1"/>
</dbReference>
<name>A0A4U1CV79_9SPHI</name>
<dbReference type="InterPro" id="IPR012506">
    <property type="entry name" value="TMEM86B-like"/>
</dbReference>
<evidence type="ECO:0000313" key="7">
    <source>
        <dbReference type="EMBL" id="TKC10079.1"/>
    </source>
</evidence>
<feature type="transmembrane region" description="Helical" evidence="6">
    <location>
        <begin position="122"/>
        <end position="141"/>
    </location>
</feature>
<comment type="caution">
    <text evidence="7">The sequence shown here is derived from an EMBL/GenBank/DDBJ whole genome shotgun (WGS) entry which is preliminary data.</text>
</comment>
<organism evidence="7 8">
    <name type="scientific">Pedobacter polaris</name>
    <dbReference type="NCBI Taxonomy" id="2571273"/>
    <lineage>
        <taxon>Bacteria</taxon>
        <taxon>Pseudomonadati</taxon>
        <taxon>Bacteroidota</taxon>
        <taxon>Sphingobacteriia</taxon>
        <taxon>Sphingobacteriales</taxon>
        <taxon>Sphingobacteriaceae</taxon>
        <taxon>Pedobacter</taxon>
    </lineage>
</organism>
<keyword evidence="3 6" id="KW-0812">Transmembrane</keyword>
<dbReference type="Proteomes" id="UP000309488">
    <property type="component" value="Unassembled WGS sequence"/>
</dbReference>
<comment type="subcellular location">
    <subcellularLocation>
        <location evidence="1">Membrane</location>
        <topology evidence="1">Multi-pass membrane protein</topology>
    </subcellularLocation>
</comment>
<dbReference type="OrthoDB" id="5651790at2"/>
<feature type="transmembrane region" description="Helical" evidence="6">
    <location>
        <begin position="147"/>
        <end position="166"/>
    </location>
</feature>
<evidence type="ECO:0000256" key="5">
    <source>
        <dbReference type="ARBA" id="ARBA00023136"/>
    </source>
</evidence>
<feature type="transmembrane region" description="Helical" evidence="6">
    <location>
        <begin position="209"/>
        <end position="227"/>
    </location>
</feature>
<dbReference type="PANTHER" id="PTHR31885:SF6">
    <property type="entry name" value="GH04784P"/>
    <property type="match status" value="1"/>
</dbReference>
<dbReference type="RefSeq" id="WP_136839654.1">
    <property type="nucleotide sequence ID" value="NZ_SWBR01000002.1"/>
</dbReference>
<protein>
    <submittedName>
        <fullName evidence="7">Lysoplasmalogenase</fullName>
    </submittedName>
</protein>
<dbReference type="GO" id="GO:0016020">
    <property type="term" value="C:membrane"/>
    <property type="evidence" value="ECO:0007669"/>
    <property type="project" value="UniProtKB-SubCell"/>
</dbReference>
<evidence type="ECO:0000256" key="1">
    <source>
        <dbReference type="ARBA" id="ARBA00004141"/>
    </source>
</evidence>
<feature type="transmembrane region" description="Helical" evidence="6">
    <location>
        <begin position="66"/>
        <end position="83"/>
    </location>
</feature>
<keyword evidence="4 6" id="KW-1133">Transmembrane helix</keyword>
<gene>
    <name evidence="7" type="ORF">FA048_07680</name>
</gene>
<proteinExistence type="inferred from homology"/>
<feature type="transmembrane region" description="Helical" evidence="6">
    <location>
        <begin position="178"/>
        <end position="197"/>
    </location>
</feature>
<comment type="similarity">
    <text evidence="2">Belongs to the TMEM86 family.</text>
</comment>
<evidence type="ECO:0000313" key="8">
    <source>
        <dbReference type="Proteomes" id="UP000309488"/>
    </source>
</evidence>
<keyword evidence="8" id="KW-1185">Reference proteome</keyword>
<evidence type="ECO:0000256" key="4">
    <source>
        <dbReference type="ARBA" id="ARBA00022989"/>
    </source>
</evidence>
<keyword evidence="5 6" id="KW-0472">Membrane</keyword>